<dbReference type="Proteomes" id="UP000318626">
    <property type="component" value="Chromosome"/>
</dbReference>
<dbReference type="AlphaFoldDB" id="A0A518C510"/>
<accession>A0A518C510</accession>
<name>A0A518C510_9BACT</name>
<sequence length="161" mass="18678">MSSAICEECGERFYPLKTKQADMIRRCAKGKWTELGIRCPRCHEYTMINPSAVVAGKDGTVVSKPQYRCPVSACDGFVDYIESRKKEDPFWGCGECGSIWYEKENLFKEIESIIKKFPYRKKCYRKSKGEWLPTALDKIPDDYEERVLDEPDDDSDEYVRG</sequence>
<protein>
    <submittedName>
        <fullName evidence="1">Uncharacterized protein</fullName>
    </submittedName>
</protein>
<organism evidence="1 2">
    <name type="scientific">Bremerella volcania</name>
    <dbReference type="NCBI Taxonomy" id="2527984"/>
    <lineage>
        <taxon>Bacteria</taxon>
        <taxon>Pseudomonadati</taxon>
        <taxon>Planctomycetota</taxon>
        <taxon>Planctomycetia</taxon>
        <taxon>Pirellulales</taxon>
        <taxon>Pirellulaceae</taxon>
        <taxon>Bremerella</taxon>
    </lineage>
</organism>
<gene>
    <name evidence="1" type="ORF">Pan97_13180</name>
</gene>
<proteinExistence type="predicted"/>
<evidence type="ECO:0000313" key="2">
    <source>
        <dbReference type="Proteomes" id="UP000318626"/>
    </source>
</evidence>
<keyword evidence="2" id="KW-1185">Reference proteome</keyword>
<dbReference type="EMBL" id="CP036289">
    <property type="protein sequence ID" value="QDU74311.1"/>
    <property type="molecule type" value="Genomic_DNA"/>
</dbReference>
<evidence type="ECO:0000313" key="1">
    <source>
        <dbReference type="EMBL" id="QDU74311.1"/>
    </source>
</evidence>
<reference evidence="2" key="1">
    <citation type="submission" date="2019-02" db="EMBL/GenBank/DDBJ databases">
        <title>Deep-cultivation of Planctomycetes and their phenomic and genomic characterization uncovers novel biology.</title>
        <authorList>
            <person name="Wiegand S."/>
            <person name="Jogler M."/>
            <person name="Boedeker C."/>
            <person name="Pinto D."/>
            <person name="Vollmers J."/>
            <person name="Rivas-Marin E."/>
            <person name="Kohn T."/>
            <person name="Peeters S.H."/>
            <person name="Heuer A."/>
            <person name="Rast P."/>
            <person name="Oberbeckmann S."/>
            <person name="Bunk B."/>
            <person name="Jeske O."/>
            <person name="Meyerdierks A."/>
            <person name="Storesund J.E."/>
            <person name="Kallscheuer N."/>
            <person name="Luecker S."/>
            <person name="Lage O.M."/>
            <person name="Pohl T."/>
            <person name="Merkel B.J."/>
            <person name="Hornburger P."/>
            <person name="Mueller R.-W."/>
            <person name="Bruemmer F."/>
            <person name="Labrenz M."/>
            <person name="Spormann A.M."/>
            <person name="Op den Camp H."/>
            <person name="Overmann J."/>
            <person name="Amann R."/>
            <person name="Jetten M.S.M."/>
            <person name="Mascher T."/>
            <person name="Medema M.H."/>
            <person name="Devos D.P."/>
            <person name="Kaster A.-K."/>
            <person name="Ovreas L."/>
            <person name="Rohde M."/>
            <person name="Galperin M.Y."/>
            <person name="Jogler C."/>
        </authorList>
    </citation>
    <scope>NUCLEOTIDE SEQUENCE [LARGE SCALE GENOMIC DNA]</scope>
    <source>
        <strain evidence="2">Pan97</strain>
    </source>
</reference>
<dbReference type="KEGG" id="bvo:Pan97_13180"/>